<protein>
    <submittedName>
        <fullName evidence="3">AraC family transcriptional regulator</fullName>
    </submittedName>
</protein>
<evidence type="ECO:0000313" key="3">
    <source>
        <dbReference type="EMBL" id="EUJ44095.1"/>
    </source>
</evidence>
<comment type="caution">
    <text evidence="3">The sequence shown here is derived from an EMBL/GenBank/DDBJ whole genome shotgun (WGS) entry which is preliminary data.</text>
</comment>
<dbReference type="Gene3D" id="2.60.120.10">
    <property type="entry name" value="Jelly Rolls"/>
    <property type="match status" value="1"/>
</dbReference>
<name>W7D520_9LIST</name>
<evidence type="ECO:0000259" key="2">
    <source>
        <dbReference type="Pfam" id="PF02311"/>
    </source>
</evidence>
<accession>W7D520</accession>
<proteinExistence type="predicted"/>
<organism evidence="3 4">
    <name type="scientific">Listeria riparia FSL S10-1204</name>
    <dbReference type="NCBI Taxonomy" id="1265816"/>
    <lineage>
        <taxon>Bacteria</taxon>
        <taxon>Bacillati</taxon>
        <taxon>Bacillota</taxon>
        <taxon>Bacilli</taxon>
        <taxon>Bacillales</taxon>
        <taxon>Listeriaceae</taxon>
        <taxon>Listeria</taxon>
    </lineage>
</organism>
<dbReference type="PATRIC" id="fig|1265816.5.peg.2168"/>
<dbReference type="SUPFAM" id="SSF51215">
    <property type="entry name" value="Regulatory protein AraC"/>
    <property type="match status" value="1"/>
</dbReference>
<evidence type="ECO:0000256" key="1">
    <source>
        <dbReference type="ARBA" id="ARBA00023125"/>
    </source>
</evidence>
<dbReference type="InterPro" id="IPR003313">
    <property type="entry name" value="AraC-bd"/>
</dbReference>
<reference evidence="3 4" key="1">
    <citation type="journal article" date="2014" name="Int. J. Syst. Evol. Microbiol.">
        <title>Listeria floridensis sp. nov., Listeria aquatica sp. nov., Listeria cornellensis sp. nov., Listeria riparia sp. nov. and Listeria grandensis sp. nov., from agricultural and natural environments.</title>
        <authorList>
            <person name="den Bakker H.C."/>
            <person name="Warchocki S."/>
            <person name="Wright E.M."/>
            <person name="Allred A.F."/>
            <person name="Ahlstrom C."/>
            <person name="Manuel C.S."/>
            <person name="Stasiewicz M.J."/>
            <person name="Burrell A."/>
            <person name="Roof S."/>
            <person name="Strawn L."/>
            <person name="Fortes E.D."/>
            <person name="Nightingale K.K."/>
            <person name="Kephart D."/>
            <person name="Wiedmann M."/>
        </authorList>
    </citation>
    <scope>NUCLEOTIDE SEQUENCE [LARGE SCALE GENOMIC DNA]</scope>
    <source>
        <strain evidence="3 4">FSL S10-1204</strain>
    </source>
</reference>
<dbReference type="EMBL" id="AODL01000016">
    <property type="protein sequence ID" value="EUJ44095.1"/>
    <property type="molecule type" value="Genomic_DNA"/>
</dbReference>
<dbReference type="Pfam" id="PF02311">
    <property type="entry name" value="AraC_binding"/>
    <property type="match status" value="1"/>
</dbReference>
<keyword evidence="1" id="KW-0238">DNA-binding</keyword>
<dbReference type="GO" id="GO:0003677">
    <property type="term" value="F:DNA binding"/>
    <property type="evidence" value="ECO:0007669"/>
    <property type="project" value="UniProtKB-KW"/>
</dbReference>
<feature type="domain" description="AraC-type arabinose-binding/dimerisation" evidence="2">
    <location>
        <begin position="11"/>
        <end position="146"/>
    </location>
</feature>
<gene>
    <name evidence="3" type="ORF">PRIP_10969</name>
</gene>
<sequence>MLKINTTTFNPQILYIADCYTNEPSIGTKHHHDFLEMSVIYSGSVNYNIDNQIYHLKAGDVLLFNPGIDHFEFSEDGTENTQIHIGFRHFSLEGYPRDTFPFKTSVIRLHENKTKFMETCTQLLAEKYHEKPGYDLMLKALLMHLIIYILRDADPEQLENNGFKLSTEAQEKTKHSSTKSSITWKNITPKTSRYPAYRKQCTSAQLIFPKFSKKKQASHQSTTLSKSAYHARMTY</sequence>
<dbReference type="InterPro" id="IPR014710">
    <property type="entry name" value="RmlC-like_jellyroll"/>
</dbReference>
<dbReference type="AlphaFoldDB" id="W7D520"/>
<dbReference type="GO" id="GO:0006355">
    <property type="term" value="P:regulation of DNA-templated transcription"/>
    <property type="evidence" value="ECO:0007669"/>
    <property type="project" value="InterPro"/>
</dbReference>
<dbReference type="InterPro" id="IPR037923">
    <property type="entry name" value="HTH-like"/>
</dbReference>
<dbReference type="Proteomes" id="UP000019248">
    <property type="component" value="Unassembled WGS sequence"/>
</dbReference>
<keyword evidence="4" id="KW-1185">Reference proteome</keyword>
<evidence type="ECO:0000313" key="4">
    <source>
        <dbReference type="Proteomes" id="UP000019248"/>
    </source>
</evidence>